<accession>A0A1U7FQC0</accession>
<reference evidence="2" key="1">
    <citation type="journal article" date="2018" name="Genome Biol.">
        <title>SKESA: strategic k-mer extension for scrupulous assemblies.</title>
        <authorList>
            <person name="Souvorov A."/>
            <person name="Agarwala R."/>
            <person name="Lipman D.J."/>
        </authorList>
    </citation>
    <scope>NUCLEOTIDE SEQUENCE</scope>
    <source>
        <strain evidence="2">14ARS_STU0125</strain>
    </source>
</reference>
<name>A0A1U7FQC0_SALET</name>
<protein>
    <submittedName>
        <fullName evidence="1">Uncharacterized protein</fullName>
    </submittedName>
</protein>
<dbReference type="EMBL" id="AAGNPF010000003">
    <property type="protein sequence ID" value="EBQ0115778.1"/>
    <property type="molecule type" value="Genomic_DNA"/>
</dbReference>
<dbReference type="AlphaFoldDB" id="A0A1U7FQC0"/>
<dbReference type="RefSeq" id="WP_023224611.1">
    <property type="nucleotide sequence ID" value="NZ_CP160153.1"/>
</dbReference>
<proteinExistence type="predicted"/>
<comment type="caution">
    <text evidence="1">The sequence shown here is derived from an EMBL/GenBank/DDBJ whole genome shotgun (WGS) entry which is preliminary data.</text>
</comment>
<reference evidence="2" key="3">
    <citation type="submission" date="2018-12" db="EMBL/GenBank/DDBJ databases">
        <authorList>
            <consortium name="NCBI Pathogen Detection Project"/>
        </authorList>
    </citation>
    <scope>NUCLEOTIDE SEQUENCE</scope>
    <source>
        <strain evidence="2">14ARS_STU0125</strain>
    </source>
</reference>
<reference evidence="1" key="2">
    <citation type="submission" date="2018-07" db="EMBL/GenBank/DDBJ databases">
        <authorList>
            <consortium name="GenomeTrakr network: Whole genome sequencing for foodborne pathogen traceback"/>
        </authorList>
    </citation>
    <scope>NUCLEOTIDE SEQUENCE</scope>
    <source>
        <strain evidence="1">CFSAN031443</strain>
    </source>
</reference>
<evidence type="ECO:0000313" key="2">
    <source>
        <dbReference type="EMBL" id="HAC8333604.1"/>
    </source>
</evidence>
<sequence length="115" mass="13047">MGLEPVIRQEGLQDYIADMKFNVLGKLSVTLTCKVSDRERVLKEWKVGAMVPVDRMPVKVPLKEPSIPIPGMTTIIWVDRILNTGQFIERWKKELLLYGKELISSPDAICANSSY</sequence>
<evidence type="ECO:0000313" key="1">
    <source>
        <dbReference type="EMBL" id="EBQ0115778.1"/>
    </source>
</evidence>
<gene>
    <name evidence="1" type="ORF">AXN14_07780</name>
    <name evidence="2" type="ORF">G0H73_12445</name>
</gene>
<organism evidence="1">
    <name type="scientific">Salmonella enterica I</name>
    <dbReference type="NCBI Taxonomy" id="59201"/>
    <lineage>
        <taxon>Bacteria</taxon>
        <taxon>Pseudomonadati</taxon>
        <taxon>Pseudomonadota</taxon>
        <taxon>Gammaproteobacteria</taxon>
        <taxon>Enterobacterales</taxon>
        <taxon>Enterobacteriaceae</taxon>
        <taxon>Salmonella</taxon>
    </lineage>
</organism>
<dbReference type="EMBL" id="DAAMVH010000006">
    <property type="protein sequence ID" value="HAC8333604.1"/>
    <property type="molecule type" value="Genomic_DNA"/>
</dbReference>